<organism evidence="1 2">
    <name type="scientific">Gnathostoma spinigerum</name>
    <dbReference type="NCBI Taxonomy" id="75299"/>
    <lineage>
        <taxon>Eukaryota</taxon>
        <taxon>Metazoa</taxon>
        <taxon>Ecdysozoa</taxon>
        <taxon>Nematoda</taxon>
        <taxon>Chromadorea</taxon>
        <taxon>Rhabditida</taxon>
        <taxon>Spirurina</taxon>
        <taxon>Gnathostomatomorpha</taxon>
        <taxon>Gnathostomatoidea</taxon>
        <taxon>Gnathostomatidae</taxon>
        <taxon>Gnathostoma</taxon>
    </lineage>
</organism>
<protein>
    <recommendedName>
        <fullName evidence="3">Periplasmic heavy metal sensor</fullName>
    </recommendedName>
</protein>
<keyword evidence="2" id="KW-1185">Reference proteome</keyword>
<dbReference type="AlphaFoldDB" id="A0ABD6ENR9"/>
<name>A0ABD6ENR9_9BILA</name>
<reference evidence="1 2" key="1">
    <citation type="submission" date="2024-08" db="EMBL/GenBank/DDBJ databases">
        <title>Gnathostoma spinigerum genome.</title>
        <authorList>
            <person name="Gonzalez-Bertolin B."/>
            <person name="Monzon S."/>
            <person name="Zaballos A."/>
            <person name="Jimenez P."/>
            <person name="Dekumyoy P."/>
            <person name="Varona S."/>
            <person name="Cuesta I."/>
            <person name="Sumanam S."/>
            <person name="Adisakwattana P."/>
            <person name="Gasser R.B."/>
            <person name="Hernandez-Gonzalez A."/>
            <person name="Young N.D."/>
            <person name="Perteguer M.J."/>
        </authorList>
    </citation>
    <scope>NUCLEOTIDE SEQUENCE [LARGE SCALE GENOMIC DNA]</scope>
    <source>
        <strain evidence="1">AL3</strain>
        <tissue evidence="1">Liver</tissue>
    </source>
</reference>
<dbReference type="EMBL" id="JBGFUD010007241">
    <property type="protein sequence ID" value="MFH4981456.1"/>
    <property type="molecule type" value="Genomic_DNA"/>
</dbReference>
<evidence type="ECO:0000313" key="1">
    <source>
        <dbReference type="EMBL" id="MFH4981456.1"/>
    </source>
</evidence>
<evidence type="ECO:0008006" key="3">
    <source>
        <dbReference type="Google" id="ProtNLM"/>
    </source>
</evidence>
<dbReference type="PANTHER" id="PTHR21593">
    <property type="entry name" value="PRION-LIKE- Q/N-RICH -DOMAIN-BEARING PROTEIN PROTEIN"/>
    <property type="match status" value="1"/>
</dbReference>
<proteinExistence type="predicted"/>
<gene>
    <name evidence="1" type="ORF">AB6A40_008165</name>
</gene>
<sequence length="135" mass="16192">MQINKLTPEQRSFVFWYGPAFLRDASVSIRKQFMDTLSNPNFTGTEKKEKAKELAKKFLNPKQMEEFKKYVAVRDRIKQEFDEKVRNLSPEAKKVFDELKELRERRLEIYRQMTPEVKAEISGLYIRRKSTKKSH</sequence>
<dbReference type="PANTHER" id="PTHR21593:SF36">
    <property type="entry name" value="DUF148 DOMAIN-CONTAINING PROTEIN-RELATED"/>
    <property type="match status" value="1"/>
</dbReference>
<dbReference type="Proteomes" id="UP001608902">
    <property type="component" value="Unassembled WGS sequence"/>
</dbReference>
<evidence type="ECO:0000313" key="2">
    <source>
        <dbReference type="Proteomes" id="UP001608902"/>
    </source>
</evidence>
<dbReference type="InterPro" id="IPR052823">
    <property type="entry name" value="SXP/RAL-2_related"/>
</dbReference>
<accession>A0ABD6ENR9</accession>
<comment type="caution">
    <text evidence="1">The sequence shown here is derived from an EMBL/GenBank/DDBJ whole genome shotgun (WGS) entry which is preliminary data.</text>
</comment>